<dbReference type="GO" id="GO:0005835">
    <property type="term" value="C:fatty acid synthase complex"/>
    <property type="evidence" value="ECO:0007669"/>
    <property type="project" value="InterPro"/>
</dbReference>
<dbReference type="SUPFAM" id="SSF54637">
    <property type="entry name" value="Thioesterase/thiol ester dehydrase-isomerase"/>
    <property type="match status" value="1"/>
</dbReference>
<dbReference type="PANTHER" id="PTHR43841:SF3">
    <property type="entry name" value="(3R)-HYDROXYACYL-ACP DEHYDRATASE SUBUNIT HADB"/>
    <property type="match status" value="1"/>
</dbReference>
<sequence length="147" mass="15288">MSAPTLSELEVGQEIGTREIPLTRTDLVTYAGASGDTNPIHWNEAFARSVELPGVIAHGMLTFGAASGLVGDWAEDPGRIVGYSTRFSKPVPVEDTTGTDEPGAVLTVTGKIGALDPEAGTARVDLTVTSNGAKVLMKTQAVVRLVP</sequence>
<dbReference type="GO" id="GO:0004312">
    <property type="term" value="F:fatty acid synthase activity"/>
    <property type="evidence" value="ECO:0007669"/>
    <property type="project" value="InterPro"/>
</dbReference>
<dbReference type="InterPro" id="IPR003965">
    <property type="entry name" value="Fatty_acid_synthase"/>
</dbReference>
<keyword evidence="4" id="KW-1185">Reference proteome</keyword>
<proteinExistence type="inferred from homology"/>
<evidence type="ECO:0000313" key="4">
    <source>
        <dbReference type="Proteomes" id="UP001247307"/>
    </source>
</evidence>
<dbReference type="CDD" id="cd03453">
    <property type="entry name" value="SAV4209_like"/>
    <property type="match status" value="1"/>
</dbReference>
<dbReference type="Proteomes" id="UP001247307">
    <property type="component" value="Unassembled WGS sequence"/>
</dbReference>
<comment type="similarity">
    <text evidence="1">Belongs to the enoyl-CoA hydratase/isomerase family.</text>
</comment>
<dbReference type="Gene3D" id="3.10.129.10">
    <property type="entry name" value="Hotdog Thioesterase"/>
    <property type="match status" value="1"/>
</dbReference>
<organism evidence="3 4">
    <name type="scientific">Falsarthrobacter nasiphocae</name>
    <dbReference type="NCBI Taxonomy" id="189863"/>
    <lineage>
        <taxon>Bacteria</taxon>
        <taxon>Bacillati</taxon>
        <taxon>Actinomycetota</taxon>
        <taxon>Actinomycetes</taxon>
        <taxon>Micrococcales</taxon>
        <taxon>Micrococcaceae</taxon>
        <taxon>Falsarthrobacter</taxon>
    </lineage>
</organism>
<accession>A0AAE3YIC8</accession>
<protein>
    <submittedName>
        <fullName evidence="3">Acyl dehydratase</fullName>
    </submittedName>
</protein>
<dbReference type="Pfam" id="PF01575">
    <property type="entry name" value="MaoC_dehydratas"/>
    <property type="match status" value="1"/>
</dbReference>
<dbReference type="EMBL" id="JAVDUI010000001">
    <property type="protein sequence ID" value="MDR6892483.1"/>
    <property type="molecule type" value="Genomic_DNA"/>
</dbReference>
<dbReference type="InterPro" id="IPR029069">
    <property type="entry name" value="HotDog_dom_sf"/>
</dbReference>
<reference evidence="3" key="1">
    <citation type="submission" date="2023-07" db="EMBL/GenBank/DDBJ databases">
        <title>Sequencing the genomes of 1000 actinobacteria strains.</title>
        <authorList>
            <person name="Klenk H.-P."/>
        </authorList>
    </citation>
    <scope>NUCLEOTIDE SEQUENCE</scope>
    <source>
        <strain evidence="3">DSM 13988</strain>
    </source>
</reference>
<evidence type="ECO:0000259" key="2">
    <source>
        <dbReference type="Pfam" id="PF01575"/>
    </source>
</evidence>
<dbReference type="RefSeq" id="WP_309851562.1">
    <property type="nucleotide sequence ID" value="NZ_BAAAIU010000020.1"/>
</dbReference>
<dbReference type="PANTHER" id="PTHR43841">
    <property type="entry name" value="3-HYDROXYACYL-THIOESTER DEHYDRATASE HTDX-RELATED"/>
    <property type="match status" value="1"/>
</dbReference>
<gene>
    <name evidence="3" type="ORF">J2S35_001423</name>
</gene>
<evidence type="ECO:0000313" key="3">
    <source>
        <dbReference type="EMBL" id="MDR6892483.1"/>
    </source>
</evidence>
<dbReference type="AlphaFoldDB" id="A0AAE3YIC8"/>
<dbReference type="GO" id="GO:0006633">
    <property type="term" value="P:fatty acid biosynthetic process"/>
    <property type="evidence" value="ECO:0007669"/>
    <property type="project" value="InterPro"/>
</dbReference>
<feature type="domain" description="MaoC-like" evidence="2">
    <location>
        <begin position="11"/>
        <end position="99"/>
    </location>
</feature>
<comment type="caution">
    <text evidence="3">The sequence shown here is derived from an EMBL/GenBank/DDBJ whole genome shotgun (WGS) entry which is preliminary data.</text>
</comment>
<dbReference type="PRINTS" id="PR01483">
    <property type="entry name" value="FASYNTHASE"/>
</dbReference>
<name>A0AAE3YIC8_9MICC</name>
<evidence type="ECO:0000256" key="1">
    <source>
        <dbReference type="ARBA" id="ARBA00005254"/>
    </source>
</evidence>
<dbReference type="InterPro" id="IPR002539">
    <property type="entry name" value="MaoC-like_dom"/>
</dbReference>